<sequence>VRNITGGTLLRTIPASQQTRFVMAAPVQSSTALISTTSTIQAQVLPKVTVQGNAQTQMNRINPAVPIQASSAAGYHVPRGAAAVANIAVPRSSVATPMVRGPATLQTIGVATAPAHSIPAGTVPTTGPIVGRSVVGVTPWVTTCLAQQTTTRQTPPPSQHQIRPPPASTQQIQVSAGSRLVSGQMRPVGDNSQQTRPVLLHATTHKQLTLTQQAHIQNFVDGTAQQSSSDKPITVKSYGGAACNQGNRGSTATASSFSRLATALPPAVVSLQPAVIVPTTQAFPVKGTTTTQAKVITQQTHGATTMQISTVPVSSVQPTIAINSVVSRPGVVAVMLASQATTSGTTVPSTVALRGMASQQHVKVYNNSQTSGNPVNSNIINTTSSSTVAASMNSGDAITVPATTPVYIHASQHKTGSNPQTAQPGAILVRPPHHQVKDHTDHQGLLPGSQGMRINSVMVVDSSRVQVHPFVAASEGITMVADTGVAPTSMGTISITGSLSHALIPKQNTSPRPSILRKRDPPEGSPMKAQKNLTPVLANMACPSSISSSCSVSPPPANPCSSSVVTPGSPRLSESAGVVGSGQCSSSSSGAGSTTLSANSSPGESPPIKLESQDDLDNTSAPPVTTPTVHHHQEMSPRKKPRKQQLTGNQITEPAFSEDEMEFISDEKIKTEHKADENEEKCLPKRTMSLLNGYRHPWKSRNNHFLRYSDIRPKEERKPTLSELANQKHALQKLNGWKIYHLNSQMEDMVNSETEFFGLYTSLLSSLEIKQKKCKNKDIDREISRINERIRANFQRSKVVKDQIQEAKLQVMKLFEHKSYVADIINRNVTKRPVKKRERI</sequence>
<keyword evidence="6" id="KW-0539">Nucleus</keyword>
<feature type="domain" description="Histone deacetylase complex subunit SAP130 C-terminal" evidence="8">
    <location>
        <begin position="542"/>
        <end position="826"/>
    </location>
</feature>
<evidence type="ECO:0000256" key="6">
    <source>
        <dbReference type="ARBA" id="ARBA00023242"/>
    </source>
</evidence>
<feature type="compositionally biased region" description="Polar residues" evidence="7">
    <location>
        <begin position="618"/>
        <end position="628"/>
    </location>
</feature>
<name>A0A023F637_TRIIF</name>
<comment type="similarity">
    <text evidence="2">Belongs to the SAP130 family.</text>
</comment>
<dbReference type="InterPro" id="IPR024137">
    <property type="entry name" value="His_deAcase_cplx_SAP130"/>
</dbReference>
<evidence type="ECO:0000256" key="5">
    <source>
        <dbReference type="ARBA" id="ARBA00023163"/>
    </source>
</evidence>
<keyword evidence="4" id="KW-0805">Transcription regulation</keyword>
<evidence type="ECO:0000313" key="9">
    <source>
        <dbReference type="EMBL" id="JAC16669.1"/>
    </source>
</evidence>
<evidence type="ECO:0000256" key="7">
    <source>
        <dbReference type="SAM" id="MobiDB-lite"/>
    </source>
</evidence>
<dbReference type="EMBL" id="GBBI01002043">
    <property type="protein sequence ID" value="JAC16669.1"/>
    <property type="molecule type" value="mRNA"/>
</dbReference>
<feature type="region of interest" description="Disordered" evidence="7">
    <location>
        <begin position="544"/>
        <end position="657"/>
    </location>
</feature>
<dbReference type="Pfam" id="PF16014">
    <property type="entry name" value="SAP130_C"/>
    <property type="match status" value="1"/>
</dbReference>
<dbReference type="GO" id="GO:0070822">
    <property type="term" value="C:Sin3-type complex"/>
    <property type="evidence" value="ECO:0007669"/>
    <property type="project" value="TreeGrafter"/>
</dbReference>
<dbReference type="GO" id="GO:0000122">
    <property type="term" value="P:negative regulation of transcription by RNA polymerase II"/>
    <property type="evidence" value="ECO:0007669"/>
    <property type="project" value="TreeGrafter"/>
</dbReference>
<feature type="compositionally biased region" description="Low complexity" evidence="7">
    <location>
        <begin position="575"/>
        <end position="601"/>
    </location>
</feature>
<accession>A0A023F637</accession>
<evidence type="ECO:0000256" key="4">
    <source>
        <dbReference type="ARBA" id="ARBA00023015"/>
    </source>
</evidence>
<dbReference type="PANTHER" id="PTHR13497">
    <property type="entry name" value="HISTONE DEACETYLASE COMPLEX SUBUNIT SAP130"/>
    <property type="match status" value="1"/>
</dbReference>
<evidence type="ECO:0000256" key="2">
    <source>
        <dbReference type="ARBA" id="ARBA00007859"/>
    </source>
</evidence>
<feature type="region of interest" description="Disordered" evidence="7">
    <location>
        <begin position="504"/>
        <end position="529"/>
    </location>
</feature>
<comment type="subcellular location">
    <subcellularLocation>
        <location evidence="1">Nucleus</location>
    </subcellularLocation>
</comment>
<dbReference type="InterPro" id="IPR031963">
    <property type="entry name" value="SAP130_C"/>
</dbReference>
<dbReference type="AlphaFoldDB" id="A0A023F637"/>
<evidence type="ECO:0000256" key="1">
    <source>
        <dbReference type="ARBA" id="ARBA00004123"/>
    </source>
</evidence>
<organism evidence="9">
    <name type="scientific">Triatoma infestans</name>
    <name type="common">Assassin bug</name>
    <dbReference type="NCBI Taxonomy" id="30076"/>
    <lineage>
        <taxon>Eukaryota</taxon>
        <taxon>Metazoa</taxon>
        <taxon>Ecdysozoa</taxon>
        <taxon>Arthropoda</taxon>
        <taxon>Hexapoda</taxon>
        <taxon>Insecta</taxon>
        <taxon>Pterygota</taxon>
        <taxon>Neoptera</taxon>
        <taxon>Paraneoptera</taxon>
        <taxon>Hemiptera</taxon>
        <taxon>Heteroptera</taxon>
        <taxon>Panheteroptera</taxon>
        <taxon>Cimicomorpha</taxon>
        <taxon>Reduviidae</taxon>
        <taxon>Triatominae</taxon>
        <taxon>Triatoma</taxon>
    </lineage>
</organism>
<reference evidence="9" key="1">
    <citation type="journal article" date="2014" name="PLoS Negl. Trop. Dis.">
        <title>An updated insight into the Sialotranscriptome of Triatoma infestans: developmental stage and geographic variations.</title>
        <authorList>
            <person name="Schwarz A."/>
            <person name="Medrano-Mercado N."/>
            <person name="Schaub G.A."/>
            <person name="Struchiner C.J."/>
            <person name="Bargues M.D."/>
            <person name="Levy M.Z."/>
            <person name="Ribeiro J.M."/>
        </authorList>
    </citation>
    <scope>NUCLEOTIDE SEQUENCE</scope>
    <source>
        <strain evidence="9">Chile</strain>
        <tissue evidence="9">Salivary glands</tissue>
    </source>
</reference>
<keyword evidence="5" id="KW-0804">Transcription</keyword>
<evidence type="ECO:0000256" key="3">
    <source>
        <dbReference type="ARBA" id="ARBA00022491"/>
    </source>
</evidence>
<keyword evidence="3" id="KW-0678">Repressor</keyword>
<proteinExistence type="evidence at transcript level"/>
<dbReference type="PANTHER" id="PTHR13497:SF3">
    <property type="entry name" value="HISTONE DEACETYLASE COMPLEX SUBUNIT SAP130"/>
    <property type="match status" value="1"/>
</dbReference>
<feature type="region of interest" description="Disordered" evidence="7">
    <location>
        <begin position="147"/>
        <end position="170"/>
    </location>
</feature>
<feature type="non-terminal residue" evidence="9">
    <location>
        <position position="1"/>
    </location>
</feature>
<protein>
    <submittedName>
        <fullName evidence="9">Putative histone deacetylase complex subunit</fullName>
    </submittedName>
</protein>
<feature type="compositionally biased region" description="Pro residues" evidence="7">
    <location>
        <begin position="154"/>
        <end position="167"/>
    </location>
</feature>
<evidence type="ECO:0000259" key="8">
    <source>
        <dbReference type="Pfam" id="PF16014"/>
    </source>
</evidence>